<evidence type="ECO:0000256" key="12">
    <source>
        <dbReference type="ARBA" id="ARBA00023306"/>
    </source>
</evidence>
<name>A0A4R1G5Q4_9GAMM</name>
<feature type="transmembrane region" description="Helical" evidence="16">
    <location>
        <begin position="310"/>
        <end position="331"/>
    </location>
</feature>
<comment type="caution">
    <text evidence="18">The sequence shown here is derived from an EMBL/GenBank/DDBJ whole genome shotgun (WGS) entry which is preliminary data.</text>
</comment>
<feature type="transmembrane region" description="Helical" evidence="16">
    <location>
        <begin position="81"/>
        <end position="105"/>
    </location>
</feature>
<evidence type="ECO:0000256" key="10">
    <source>
        <dbReference type="ARBA" id="ARBA00022989"/>
    </source>
</evidence>
<evidence type="ECO:0000256" key="6">
    <source>
        <dbReference type="ARBA" id="ARBA00022679"/>
    </source>
</evidence>
<feature type="transmembrane region" description="Helical" evidence="16">
    <location>
        <begin position="48"/>
        <end position="69"/>
    </location>
</feature>
<evidence type="ECO:0000256" key="11">
    <source>
        <dbReference type="ARBA" id="ARBA00023136"/>
    </source>
</evidence>
<feature type="transmembrane region" description="Helical" evidence="16">
    <location>
        <begin position="343"/>
        <end position="365"/>
    </location>
</feature>
<feature type="region of interest" description="Disordered" evidence="17">
    <location>
        <begin position="413"/>
        <end position="434"/>
    </location>
</feature>
<evidence type="ECO:0000256" key="2">
    <source>
        <dbReference type="ARBA" id="ARBA00004752"/>
    </source>
</evidence>
<evidence type="ECO:0000256" key="16">
    <source>
        <dbReference type="HAMAP-Rule" id="MF_00913"/>
    </source>
</evidence>
<keyword evidence="9 16" id="KW-0573">Peptidoglycan synthesis</keyword>
<evidence type="ECO:0000256" key="14">
    <source>
        <dbReference type="ARBA" id="ARBA00038053"/>
    </source>
</evidence>
<keyword evidence="3 16" id="KW-1003">Cell membrane</keyword>
<dbReference type="UniPathway" id="UPA00219"/>
<dbReference type="PANTHER" id="PTHR30474">
    <property type="entry name" value="CELL CYCLE PROTEIN"/>
    <property type="match status" value="1"/>
</dbReference>
<feature type="transmembrane region" description="Helical" evidence="16">
    <location>
        <begin position="176"/>
        <end position="195"/>
    </location>
</feature>
<protein>
    <recommendedName>
        <fullName evidence="16">Probable peptidoglycan glycosyltransferase FtsW</fullName>
        <shortName evidence="16">PGT</shortName>
        <ecNumber evidence="16">2.4.99.28</ecNumber>
    </recommendedName>
    <alternativeName>
        <fullName evidence="16">Cell division protein FtsW</fullName>
    </alternativeName>
    <alternativeName>
        <fullName evidence="16">Cell wall polymerase</fullName>
    </alternativeName>
    <alternativeName>
        <fullName evidence="16">Peptidoglycan polymerase</fullName>
        <shortName evidence="16">PG polymerase</shortName>
    </alternativeName>
</protein>
<dbReference type="AlphaFoldDB" id="A0A4R1G5Q4"/>
<dbReference type="InterPro" id="IPR013437">
    <property type="entry name" value="FtsW"/>
</dbReference>
<dbReference type="PANTHER" id="PTHR30474:SF2">
    <property type="entry name" value="PEPTIDOGLYCAN GLYCOSYLTRANSFERASE FTSW-RELATED"/>
    <property type="match status" value="1"/>
</dbReference>
<keyword evidence="7 16" id="KW-0812">Transmembrane</keyword>
<evidence type="ECO:0000256" key="17">
    <source>
        <dbReference type="SAM" id="MobiDB-lite"/>
    </source>
</evidence>
<dbReference type="OrthoDB" id="9768187at2"/>
<dbReference type="GO" id="GO:0043093">
    <property type="term" value="P:FtsZ-dependent cytokinesis"/>
    <property type="evidence" value="ECO:0007669"/>
    <property type="project" value="UniProtKB-UniRule"/>
</dbReference>
<organism evidence="18 19">
    <name type="scientific">Marinobacterium mangrovicola</name>
    <dbReference type="NCBI Taxonomy" id="1476959"/>
    <lineage>
        <taxon>Bacteria</taxon>
        <taxon>Pseudomonadati</taxon>
        <taxon>Pseudomonadota</taxon>
        <taxon>Gammaproteobacteria</taxon>
        <taxon>Oceanospirillales</taxon>
        <taxon>Oceanospirillaceae</taxon>
        <taxon>Marinobacterium</taxon>
    </lineage>
</organism>
<dbReference type="Pfam" id="PF01098">
    <property type="entry name" value="FTSW_RODA_SPOVE"/>
    <property type="match status" value="1"/>
</dbReference>
<keyword evidence="13 16" id="KW-0961">Cell wall biogenesis/degradation</keyword>
<accession>A0A4R1G5Q4</accession>
<evidence type="ECO:0000256" key="7">
    <source>
        <dbReference type="ARBA" id="ARBA00022692"/>
    </source>
</evidence>
<keyword evidence="11 16" id="KW-0472">Membrane</keyword>
<dbReference type="GO" id="GO:0008955">
    <property type="term" value="F:peptidoglycan glycosyltransferase activity"/>
    <property type="evidence" value="ECO:0007669"/>
    <property type="project" value="UniProtKB-UniRule"/>
</dbReference>
<dbReference type="GO" id="GO:0008360">
    <property type="term" value="P:regulation of cell shape"/>
    <property type="evidence" value="ECO:0007669"/>
    <property type="project" value="UniProtKB-KW"/>
</dbReference>
<dbReference type="InterPro" id="IPR018365">
    <property type="entry name" value="Cell_cycle_FtsW-rel_CS"/>
</dbReference>
<keyword evidence="10 16" id="KW-1133">Transmembrane helix</keyword>
<dbReference type="GO" id="GO:0009252">
    <property type="term" value="P:peptidoglycan biosynthetic process"/>
    <property type="evidence" value="ECO:0007669"/>
    <property type="project" value="UniProtKB-UniRule"/>
</dbReference>
<keyword evidence="4 16" id="KW-0132">Cell division</keyword>
<dbReference type="NCBIfam" id="TIGR02614">
    <property type="entry name" value="ftsW"/>
    <property type="match status" value="1"/>
</dbReference>
<keyword evidence="6 16" id="KW-0808">Transferase</keyword>
<feature type="transmembrane region" description="Helical" evidence="16">
    <location>
        <begin position="201"/>
        <end position="218"/>
    </location>
</feature>
<evidence type="ECO:0000256" key="1">
    <source>
        <dbReference type="ARBA" id="ARBA00004651"/>
    </source>
</evidence>
<dbReference type="PROSITE" id="PS00428">
    <property type="entry name" value="FTSW_RODA_SPOVE"/>
    <property type="match status" value="1"/>
</dbReference>
<keyword evidence="19" id="KW-1185">Reference proteome</keyword>
<dbReference type="RefSeq" id="WP_132296914.1">
    <property type="nucleotide sequence ID" value="NZ_SMFU01000013.1"/>
</dbReference>
<evidence type="ECO:0000256" key="4">
    <source>
        <dbReference type="ARBA" id="ARBA00022618"/>
    </source>
</evidence>
<reference evidence="18 19" key="1">
    <citation type="submission" date="2019-03" db="EMBL/GenBank/DDBJ databases">
        <title>Genomic Encyclopedia of Archaeal and Bacterial Type Strains, Phase II (KMG-II): from individual species to whole genera.</title>
        <authorList>
            <person name="Goeker M."/>
        </authorList>
    </citation>
    <scope>NUCLEOTIDE SEQUENCE [LARGE SCALE GENOMIC DNA]</scope>
    <source>
        <strain evidence="18 19">DSM 27697</strain>
    </source>
</reference>
<feature type="transmembrane region" description="Helical" evidence="16">
    <location>
        <begin position="111"/>
        <end position="131"/>
    </location>
</feature>
<proteinExistence type="inferred from homology"/>
<keyword evidence="5 16" id="KW-0328">Glycosyltransferase</keyword>
<evidence type="ECO:0000313" key="19">
    <source>
        <dbReference type="Proteomes" id="UP000294546"/>
    </source>
</evidence>
<feature type="transmembrane region" description="Helical" evidence="16">
    <location>
        <begin position="377"/>
        <end position="397"/>
    </location>
</feature>
<sequence length="434" mass="47357">MRLSLPRPPVPKIVDLKKFSVSTLVDQLSSDHSAQPHKTGATLPFDPWLLLATVALVLTGFVMITSASMDVAAKNFGSADFFIVRHGSFMVLALIGALVTAMIPIRFWEKYGVALLFVGLVLLTLVLIPGIGREVNGSRRWIGLGPINLQASEIAKVCMVLFLGGYLVRRLGEVRTSWWGVIKPAFPLALYVFVLIMEPDYGATVVLMGTVMGMIFLGGMRAFQFFILVAVAGVLVGALAVAQPYRLERLQSFTDPWADPFGAGYQLSQAQIAFGRGGWFGEGLGNSVQKLFYLPEAHTDFVYSVLAEELGMIGALLICGLYALLVARIFLIGRQAEKQEQFFMAYISYGFGFIIAGQAMINIGVNVGALPTKGLTLPLLSYGGSSLLACCGMIAIVQRVDYELKRMRVNMPAPKGQRSKTGENRVRREVHHGR</sequence>
<dbReference type="InterPro" id="IPR001182">
    <property type="entry name" value="FtsW/RodA"/>
</dbReference>
<dbReference type="Proteomes" id="UP000294546">
    <property type="component" value="Unassembled WGS sequence"/>
</dbReference>
<dbReference type="EC" id="2.4.99.28" evidence="16"/>
<comment type="similarity">
    <text evidence="14 16">Belongs to the SEDS family. FtsW subfamily.</text>
</comment>
<keyword evidence="16" id="KW-0997">Cell inner membrane</keyword>
<evidence type="ECO:0000256" key="9">
    <source>
        <dbReference type="ARBA" id="ARBA00022984"/>
    </source>
</evidence>
<dbReference type="EMBL" id="SMFU01000013">
    <property type="protein sequence ID" value="TCK02994.1"/>
    <property type="molecule type" value="Genomic_DNA"/>
</dbReference>
<comment type="catalytic activity">
    <reaction evidence="15 16">
        <text>[GlcNAc-(1-&gt;4)-Mur2Ac(oyl-L-Ala-gamma-D-Glu-L-Lys-D-Ala-D-Ala)](n)-di-trans,octa-cis-undecaprenyl diphosphate + beta-D-GlcNAc-(1-&gt;4)-Mur2Ac(oyl-L-Ala-gamma-D-Glu-L-Lys-D-Ala-D-Ala)-di-trans,octa-cis-undecaprenyl diphosphate = [GlcNAc-(1-&gt;4)-Mur2Ac(oyl-L-Ala-gamma-D-Glu-L-Lys-D-Ala-D-Ala)](n+1)-di-trans,octa-cis-undecaprenyl diphosphate + di-trans,octa-cis-undecaprenyl diphosphate + H(+)</text>
        <dbReference type="Rhea" id="RHEA:23708"/>
        <dbReference type="Rhea" id="RHEA-COMP:9602"/>
        <dbReference type="Rhea" id="RHEA-COMP:9603"/>
        <dbReference type="ChEBI" id="CHEBI:15378"/>
        <dbReference type="ChEBI" id="CHEBI:58405"/>
        <dbReference type="ChEBI" id="CHEBI:60033"/>
        <dbReference type="ChEBI" id="CHEBI:78435"/>
        <dbReference type="EC" id="2.4.99.28"/>
    </reaction>
</comment>
<gene>
    <name evidence="16" type="primary">ftsW</name>
    <name evidence="18" type="ORF">CLV83_4048</name>
</gene>
<evidence type="ECO:0000256" key="15">
    <source>
        <dbReference type="ARBA" id="ARBA00049902"/>
    </source>
</evidence>
<feature type="transmembrane region" description="Helical" evidence="16">
    <location>
        <begin position="225"/>
        <end position="245"/>
    </location>
</feature>
<comment type="pathway">
    <text evidence="2 16">Cell wall biogenesis; peptidoglycan biosynthesis.</text>
</comment>
<dbReference type="GO" id="GO:0015648">
    <property type="term" value="F:lipid-linked peptidoglycan transporter activity"/>
    <property type="evidence" value="ECO:0007669"/>
    <property type="project" value="TreeGrafter"/>
</dbReference>
<keyword evidence="12 16" id="KW-0131">Cell cycle</keyword>
<evidence type="ECO:0000256" key="13">
    <source>
        <dbReference type="ARBA" id="ARBA00023316"/>
    </source>
</evidence>
<dbReference type="GO" id="GO:0032153">
    <property type="term" value="C:cell division site"/>
    <property type="evidence" value="ECO:0007669"/>
    <property type="project" value="UniProtKB-UniRule"/>
</dbReference>
<dbReference type="HAMAP" id="MF_00913">
    <property type="entry name" value="PGT_FtsW_proteobact"/>
    <property type="match status" value="1"/>
</dbReference>
<evidence type="ECO:0000256" key="3">
    <source>
        <dbReference type="ARBA" id="ARBA00022475"/>
    </source>
</evidence>
<dbReference type="GO" id="GO:0071555">
    <property type="term" value="P:cell wall organization"/>
    <property type="evidence" value="ECO:0007669"/>
    <property type="project" value="UniProtKB-KW"/>
</dbReference>
<evidence type="ECO:0000256" key="8">
    <source>
        <dbReference type="ARBA" id="ARBA00022960"/>
    </source>
</evidence>
<comment type="function">
    <text evidence="16">Peptidoglycan polymerase that is essential for cell division.</text>
</comment>
<keyword evidence="8 16" id="KW-0133">Cell shape</keyword>
<evidence type="ECO:0000256" key="5">
    <source>
        <dbReference type="ARBA" id="ARBA00022676"/>
    </source>
</evidence>
<comment type="subcellular location">
    <subcellularLocation>
        <location evidence="16">Cell inner membrane</location>
        <topology evidence="16">Multi-pass membrane protein</topology>
    </subcellularLocation>
    <subcellularLocation>
        <location evidence="1">Cell membrane</location>
        <topology evidence="1">Multi-pass membrane protein</topology>
    </subcellularLocation>
    <text evidence="16">Localizes to the division septum.</text>
</comment>
<dbReference type="GO" id="GO:0005886">
    <property type="term" value="C:plasma membrane"/>
    <property type="evidence" value="ECO:0007669"/>
    <property type="project" value="UniProtKB-SubCell"/>
</dbReference>
<evidence type="ECO:0000313" key="18">
    <source>
        <dbReference type="EMBL" id="TCK02994.1"/>
    </source>
</evidence>